<feature type="chain" id="PRO_5019533554" description="YD repeat-containing protein" evidence="1">
    <location>
        <begin position="27"/>
        <end position="343"/>
    </location>
</feature>
<dbReference type="RefSeq" id="WP_120258929.1">
    <property type="nucleotide sequence ID" value="NZ_RAPY01000001.1"/>
</dbReference>
<keyword evidence="1" id="KW-0732">Signal</keyword>
<evidence type="ECO:0008006" key="4">
    <source>
        <dbReference type="Google" id="ProtNLM"/>
    </source>
</evidence>
<gene>
    <name evidence="2" type="ORF">DFQ12_2252</name>
</gene>
<feature type="signal peptide" evidence="1">
    <location>
        <begin position="1"/>
        <end position="26"/>
    </location>
</feature>
<reference evidence="2 3" key="1">
    <citation type="submission" date="2018-09" db="EMBL/GenBank/DDBJ databases">
        <title>Genomic Encyclopedia of Type Strains, Phase III (KMG-III): the genomes of soil and plant-associated and newly described type strains.</title>
        <authorList>
            <person name="Whitman W."/>
        </authorList>
    </citation>
    <scope>NUCLEOTIDE SEQUENCE [LARGE SCALE GENOMIC DNA]</scope>
    <source>
        <strain evidence="2 3">CECT 7938</strain>
    </source>
</reference>
<comment type="caution">
    <text evidence="2">The sequence shown here is derived from an EMBL/GenBank/DDBJ whole genome shotgun (WGS) entry which is preliminary data.</text>
</comment>
<dbReference type="OrthoDB" id="698211at2"/>
<sequence>MINLNYSLFSRFIGILVYLAPMTGNAQVASFYQVTPVEIEGYFTKTIFPFNPTFMKENRVKNVTLKSQENGIANHYAFDSNGLLASISMTRFNKEKIDTVFYIAYHYNTNGLVAREARIDYHNGIVKIKLYGYDEKNRIDNIRIFSLNAQMPNRTQNNDWMGEPVPGLDQIILKGSWPDENLLNNMINENKFSSWRYRYFTENKFEAEERTEFFDFVKNGGSQDTCHQKMTYYYLNNHPIVQFLHSGCAAKTIPSEQYDFKDGLLLAITETNASVEPRNEKYTYDKNKNLVLMQNSWNGQKVSELIMTYNKKGFLTTIQRKSETAKMAHYFEDRILDLSYTFY</sequence>
<proteinExistence type="predicted"/>
<organism evidence="2 3">
    <name type="scientific">Sphingobacterium detergens</name>
    <dbReference type="NCBI Taxonomy" id="1145106"/>
    <lineage>
        <taxon>Bacteria</taxon>
        <taxon>Pseudomonadati</taxon>
        <taxon>Bacteroidota</taxon>
        <taxon>Sphingobacteriia</taxon>
        <taxon>Sphingobacteriales</taxon>
        <taxon>Sphingobacteriaceae</taxon>
        <taxon>Sphingobacterium</taxon>
    </lineage>
</organism>
<evidence type="ECO:0000313" key="3">
    <source>
        <dbReference type="Proteomes" id="UP000286246"/>
    </source>
</evidence>
<accession>A0A420BKN6</accession>
<evidence type="ECO:0000256" key="1">
    <source>
        <dbReference type="SAM" id="SignalP"/>
    </source>
</evidence>
<dbReference type="AlphaFoldDB" id="A0A420BKN6"/>
<evidence type="ECO:0000313" key="2">
    <source>
        <dbReference type="EMBL" id="RKE57364.1"/>
    </source>
</evidence>
<dbReference type="Gene3D" id="2.180.10.10">
    <property type="entry name" value="RHS repeat-associated core"/>
    <property type="match status" value="1"/>
</dbReference>
<protein>
    <recommendedName>
        <fullName evidence="4">YD repeat-containing protein</fullName>
    </recommendedName>
</protein>
<keyword evidence="3" id="KW-1185">Reference proteome</keyword>
<dbReference type="Proteomes" id="UP000286246">
    <property type="component" value="Unassembled WGS sequence"/>
</dbReference>
<dbReference type="EMBL" id="RAPY01000001">
    <property type="protein sequence ID" value="RKE57364.1"/>
    <property type="molecule type" value="Genomic_DNA"/>
</dbReference>
<name>A0A420BKN6_SPHD1</name>